<keyword evidence="3 5" id="KW-1133">Transmembrane helix</keyword>
<reference evidence="6" key="1">
    <citation type="journal article" date="2014" name="Int. J. Syst. Evol. Microbiol.">
        <title>Complete genome sequence of Corynebacterium casei LMG S-19264T (=DSM 44701T), isolated from a smear-ripened cheese.</title>
        <authorList>
            <consortium name="US DOE Joint Genome Institute (JGI-PGF)"/>
            <person name="Walter F."/>
            <person name="Albersmeier A."/>
            <person name="Kalinowski J."/>
            <person name="Ruckert C."/>
        </authorList>
    </citation>
    <scope>NUCLEOTIDE SEQUENCE</scope>
    <source>
        <strain evidence="6">JCM 18487</strain>
    </source>
</reference>
<accession>A0A917NN44</accession>
<organism evidence="6 7">
    <name type="scientific">Alicyclobacillus cellulosilyticus</name>
    <dbReference type="NCBI Taxonomy" id="1003997"/>
    <lineage>
        <taxon>Bacteria</taxon>
        <taxon>Bacillati</taxon>
        <taxon>Bacillota</taxon>
        <taxon>Bacilli</taxon>
        <taxon>Bacillales</taxon>
        <taxon>Alicyclobacillaceae</taxon>
        <taxon>Alicyclobacillus</taxon>
    </lineage>
</organism>
<dbReference type="Pfam" id="PF01988">
    <property type="entry name" value="VIT1"/>
    <property type="match status" value="1"/>
</dbReference>
<evidence type="ECO:0000256" key="5">
    <source>
        <dbReference type="SAM" id="Phobius"/>
    </source>
</evidence>
<protein>
    <submittedName>
        <fullName evidence="6">Uncharacterized protein</fullName>
    </submittedName>
</protein>
<proteinExistence type="predicted"/>
<dbReference type="GO" id="GO:0030026">
    <property type="term" value="P:intracellular manganese ion homeostasis"/>
    <property type="evidence" value="ECO:0007669"/>
    <property type="project" value="InterPro"/>
</dbReference>
<dbReference type="GO" id="GO:0012505">
    <property type="term" value="C:endomembrane system"/>
    <property type="evidence" value="ECO:0007669"/>
    <property type="project" value="UniProtKB-SubCell"/>
</dbReference>
<keyword evidence="2 5" id="KW-0812">Transmembrane</keyword>
<sequence>MQISVWPQAVRSHLVVIAGIAEIAAGCIAMGLGGYLAAKTDREHYFAELERERREVAELPDREREEVADVLRGWGVPEARVPSLVEAITQDRDKWVDFMMKFELGLEEPDPKRARNSSVTIGLSYVAGGIIPLSPYIFIPHATAALLASVGITLIALFVFGWVCSHGPFANWERRGLVRRS</sequence>
<evidence type="ECO:0000256" key="1">
    <source>
        <dbReference type="ARBA" id="ARBA00004127"/>
    </source>
</evidence>
<feature type="transmembrane region" description="Helical" evidence="5">
    <location>
        <begin position="145"/>
        <end position="165"/>
    </location>
</feature>
<feature type="transmembrane region" description="Helical" evidence="5">
    <location>
        <begin position="14"/>
        <end position="38"/>
    </location>
</feature>
<keyword evidence="7" id="KW-1185">Reference proteome</keyword>
<gene>
    <name evidence="6" type="ORF">GCM10010885_23080</name>
</gene>
<reference evidence="6" key="2">
    <citation type="submission" date="2020-09" db="EMBL/GenBank/DDBJ databases">
        <authorList>
            <person name="Sun Q."/>
            <person name="Ohkuma M."/>
        </authorList>
    </citation>
    <scope>NUCLEOTIDE SEQUENCE</scope>
    <source>
        <strain evidence="6">JCM 18487</strain>
    </source>
</reference>
<dbReference type="Proteomes" id="UP000637695">
    <property type="component" value="Unassembled WGS sequence"/>
</dbReference>
<evidence type="ECO:0000256" key="4">
    <source>
        <dbReference type="ARBA" id="ARBA00023136"/>
    </source>
</evidence>
<comment type="subcellular location">
    <subcellularLocation>
        <location evidence="1">Endomembrane system</location>
        <topology evidence="1">Multi-pass membrane protein</topology>
    </subcellularLocation>
</comment>
<dbReference type="AlphaFoldDB" id="A0A917NN44"/>
<feature type="transmembrane region" description="Helical" evidence="5">
    <location>
        <begin position="119"/>
        <end position="139"/>
    </location>
</feature>
<dbReference type="InterPro" id="IPR008217">
    <property type="entry name" value="Ccc1_fam"/>
</dbReference>
<comment type="caution">
    <text evidence="6">The sequence shown here is derived from an EMBL/GenBank/DDBJ whole genome shotgun (WGS) entry which is preliminary data.</text>
</comment>
<dbReference type="PANTHER" id="PTHR31851">
    <property type="entry name" value="FE(2+)/MN(2+) TRANSPORTER PCL1"/>
    <property type="match status" value="1"/>
</dbReference>
<keyword evidence="4 5" id="KW-0472">Membrane</keyword>
<dbReference type="EMBL" id="BMOY01000051">
    <property type="protein sequence ID" value="GGJ13170.1"/>
    <property type="molecule type" value="Genomic_DNA"/>
</dbReference>
<dbReference type="GO" id="GO:0005384">
    <property type="term" value="F:manganese ion transmembrane transporter activity"/>
    <property type="evidence" value="ECO:0007669"/>
    <property type="project" value="InterPro"/>
</dbReference>
<evidence type="ECO:0000256" key="3">
    <source>
        <dbReference type="ARBA" id="ARBA00022989"/>
    </source>
</evidence>
<evidence type="ECO:0000313" key="6">
    <source>
        <dbReference type="EMBL" id="GGJ13170.1"/>
    </source>
</evidence>
<evidence type="ECO:0000313" key="7">
    <source>
        <dbReference type="Proteomes" id="UP000637695"/>
    </source>
</evidence>
<dbReference type="RefSeq" id="WP_188883280.1">
    <property type="nucleotide sequence ID" value="NZ_BMOY01000051.1"/>
</dbReference>
<evidence type="ECO:0000256" key="2">
    <source>
        <dbReference type="ARBA" id="ARBA00022692"/>
    </source>
</evidence>
<name>A0A917NN44_9BACL</name>